<gene>
    <name evidence="1" type="ORF">BKP66_11830</name>
</gene>
<sequence>MATTNKKLFGRVVKITIDNGSSQTTFDYKDLEIHFEVPFDDDFKPNETKVEIYNLSKDSINKIKKGSTITVQAGYRDDYGVLTIGKVTKVLNNWNGLDKVTSIYSKDGDDYTHMKVTTANADPAEKYYVKKRYKLAKPVVTVRKDKNGRTYKTVRNYGTREEVRYRKRYMKITFKAGTTSRQIVDKLLRVLGIKVKNIILPKNKVYKKGYRVTGLIENNLEEVIHDAGAVMYYRRGKPVIRPLNQGDDERFKLEEATGLIETPEQVEEDNFKGYKAKCLLQHRIAVASIIEINSKTAKGKYRVKEGTHSFDGRDFFTECKVM</sequence>
<organism evidence="1 2">
    <name type="scientific">Bacillus amyloliquefaciens</name>
    <name type="common">Bacillus velezensis</name>
    <dbReference type="NCBI Taxonomy" id="1390"/>
    <lineage>
        <taxon>Bacteria</taxon>
        <taxon>Bacillati</taxon>
        <taxon>Bacillota</taxon>
        <taxon>Bacilli</taxon>
        <taxon>Bacillales</taxon>
        <taxon>Bacillaceae</taxon>
        <taxon>Bacillus</taxon>
        <taxon>Bacillus amyloliquefaciens group</taxon>
    </lineage>
</organism>
<accession>A0AAP7TAK0</accession>
<evidence type="ECO:0000313" key="1">
    <source>
        <dbReference type="EMBL" id="OIK20317.1"/>
    </source>
</evidence>
<reference evidence="1 2" key="1">
    <citation type="submission" date="2016-10" db="EMBL/GenBank/DDBJ databases">
        <authorList>
            <person name="Marach S."/>
            <person name="Prathuangwong S."/>
            <person name="Takikawa Y."/>
            <person name="Dohra H."/>
        </authorList>
    </citation>
    <scope>NUCLEOTIDE SEQUENCE [LARGE SCALE GENOMIC DNA]</scope>
    <source>
        <strain evidence="1 2">K2</strain>
    </source>
</reference>
<dbReference type="Proteomes" id="UP000180036">
    <property type="component" value="Unassembled WGS sequence"/>
</dbReference>
<name>A0AAP7TAK0_BACAM</name>
<protein>
    <submittedName>
        <fullName evidence="1">Uncharacterized protein</fullName>
    </submittedName>
</protein>
<dbReference type="RefSeq" id="WP_071347913.1">
    <property type="nucleotide sequence ID" value="NZ_CP060384.1"/>
</dbReference>
<dbReference type="NCBIfam" id="NF047561">
    <property type="entry name" value="orf58_phage_fam"/>
    <property type="match status" value="1"/>
</dbReference>
<proteinExistence type="predicted"/>
<evidence type="ECO:0000313" key="2">
    <source>
        <dbReference type="Proteomes" id="UP000180036"/>
    </source>
</evidence>
<dbReference type="EMBL" id="MOEA01000003">
    <property type="protein sequence ID" value="OIK20317.1"/>
    <property type="molecule type" value="Genomic_DNA"/>
</dbReference>
<dbReference type="AlphaFoldDB" id="A0AAP7TAK0"/>
<comment type="caution">
    <text evidence="1">The sequence shown here is derived from an EMBL/GenBank/DDBJ whole genome shotgun (WGS) entry which is preliminary data.</text>
</comment>